<reference evidence="3" key="1">
    <citation type="submission" date="2021-11" db="EMBL/GenBank/DDBJ databases">
        <authorList>
            <consortium name="Genoscope - CEA"/>
            <person name="William W."/>
        </authorList>
    </citation>
    <scope>NUCLEOTIDE SEQUENCE</scope>
</reference>
<keyword evidence="4" id="KW-1185">Reference proteome</keyword>
<feature type="chain" id="PRO_5035188423" evidence="2">
    <location>
        <begin position="17"/>
        <end position="287"/>
    </location>
</feature>
<sequence length="287" mass="30126">MARRLVVLSALTATSALVAPRSLSPATPRSTTPTNAPRELVVLNNDGGGKIMGGGFNAAGEPPIKIRGFSLATAALAAGALITLSSFAAFFTSGGGGGTASVSSLGFIYGIPTLLVGAALAYAELEPVPVTYDGSESKLEALFERKANEAMRKVREDVTRHRYGDDAHLDTTTKALGLVEPGRPYPILLEVKLGETSKGELSYSMIFNAPEAPFSLWADEKRVRKYETFFGPDIDAEVVKVDAEKRVVAIVLATNSGTPGASGLKDEEVAVEFTGAVPDVLPARNRS</sequence>
<name>A0A8J2SZV9_9STRA</name>
<keyword evidence="1" id="KW-0472">Membrane</keyword>
<evidence type="ECO:0000256" key="1">
    <source>
        <dbReference type="SAM" id="Phobius"/>
    </source>
</evidence>
<evidence type="ECO:0000256" key="2">
    <source>
        <dbReference type="SAM" id="SignalP"/>
    </source>
</evidence>
<keyword evidence="1" id="KW-1133">Transmembrane helix</keyword>
<dbReference type="Pfam" id="PF11016">
    <property type="entry name" value="DUF2854"/>
    <property type="match status" value="1"/>
</dbReference>
<feature type="signal peptide" evidence="2">
    <location>
        <begin position="1"/>
        <end position="16"/>
    </location>
</feature>
<feature type="transmembrane region" description="Helical" evidence="1">
    <location>
        <begin position="69"/>
        <end position="92"/>
    </location>
</feature>
<feature type="transmembrane region" description="Helical" evidence="1">
    <location>
        <begin position="104"/>
        <end position="123"/>
    </location>
</feature>
<organism evidence="3 4">
    <name type="scientific">Pelagomonas calceolata</name>
    <dbReference type="NCBI Taxonomy" id="35677"/>
    <lineage>
        <taxon>Eukaryota</taxon>
        <taxon>Sar</taxon>
        <taxon>Stramenopiles</taxon>
        <taxon>Ochrophyta</taxon>
        <taxon>Pelagophyceae</taxon>
        <taxon>Pelagomonadales</taxon>
        <taxon>Pelagomonadaceae</taxon>
        <taxon>Pelagomonas</taxon>
    </lineage>
</organism>
<dbReference type="InterPro" id="IPR021275">
    <property type="entry name" value="DUF2854"/>
</dbReference>
<keyword evidence="2" id="KW-0732">Signal</keyword>
<dbReference type="OrthoDB" id="1882189at2759"/>
<comment type="caution">
    <text evidence="3">The sequence shown here is derived from an EMBL/GenBank/DDBJ whole genome shotgun (WGS) entry which is preliminary data.</text>
</comment>
<dbReference type="PANTHER" id="PTHR35551">
    <property type="match status" value="1"/>
</dbReference>
<dbReference type="AlphaFoldDB" id="A0A8J2SZV9"/>
<dbReference type="Proteomes" id="UP000789595">
    <property type="component" value="Unassembled WGS sequence"/>
</dbReference>
<evidence type="ECO:0000313" key="3">
    <source>
        <dbReference type="EMBL" id="CAH0379206.1"/>
    </source>
</evidence>
<dbReference type="PANTHER" id="PTHR35551:SF1">
    <property type="entry name" value="ACCLIMATION OF PHOTOSYNTHESIS TO ENVIRONMENT"/>
    <property type="match status" value="1"/>
</dbReference>
<evidence type="ECO:0000313" key="4">
    <source>
        <dbReference type="Proteomes" id="UP000789595"/>
    </source>
</evidence>
<gene>
    <name evidence="3" type="ORF">PECAL_6P08080</name>
</gene>
<accession>A0A8J2SZV9</accession>
<protein>
    <submittedName>
        <fullName evidence="3">Uncharacterized protein</fullName>
    </submittedName>
</protein>
<dbReference type="EMBL" id="CAKKNE010000006">
    <property type="protein sequence ID" value="CAH0379206.1"/>
    <property type="molecule type" value="Genomic_DNA"/>
</dbReference>
<keyword evidence="1" id="KW-0812">Transmembrane</keyword>
<proteinExistence type="predicted"/>